<comment type="caution">
    <text evidence="3">The sequence shown here is derived from an EMBL/GenBank/DDBJ whole genome shotgun (WGS) entry which is preliminary data.</text>
</comment>
<dbReference type="Proteomes" id="UP000182152">
    <property type="component" value="Unassembled WGS sequence"/>
</dbReference>
<sequence length="562" mass="66513">MERKELELNAEAGVKTMIDSVEEKKEETELEFDFLWKVWEEATRFHPYSEEECYFDLLTMLTGFGDVSHNSNLQQNEKFALPLLFSIYAKMIEQDENEFFIDKNKRPQVIDSLKRTIKYCRRENDSNEVQELLQTLATNEPASFVILPISYNIQEEEDLVDHVGGLLIHKKDEDYLVTIVDKQAFFYNKQIGNYVFVSQNKLPQLVQILEESKLSDDIQEPFKIFKQMAELSNEKQFVSLPIVMRPQLTENCMLSEPEATLKVALFHCRKNIFERTSAVHVKWNDFPHSTEKMRERFLHAILADVEKDSRWYSRYKQVFHYYKMRKEGKKERLKENNEDVLKDIKEVLQRSLGLSEQVLDHVRKAYQKDPLIQSANEVYLREEVMYMRKLIETLVNLNEEFIELDQNIQMMDRSIQTIGTKLNTTYLSEELKEIIQSKDFLLENTNKCLKYKCDKIRDELKGKQIIERIDTIKEAVADLRLSVDPYLHRVTTNLDKCKANTHKMMGKVKEKKELVDQLILLAQGSERLNQQLNQLRKEGLLNKKSTKNHVDTDYKKMNDKDR</sequence>
<gene>
    <name evidence="3" type="ORF">RV14_GL001753</name>
</gene>
<keyword evidence="4" id="KW-1185">Reference proteome</keyword>
<dbReference type="EMBL" id="JXLB01000041">
    <property type="protein sequence ID" value="OJG77029.1"/>
    <property type="molecule type" value="Genomic_DNA"/>
</dbReference>
<reference evidence="3 4" key="1">
    <citation type="submission" date="2014-12" db="EMBL/GenBank/DDBJ databases">
        <title>Draft genome sequences of 29 type strains of Enterococci.</title>
        <authorList>
            <person name="Zhong Z."/>
            <person name="Sun Z."/>
            <person name="Liu W."/>
            <person name="Zhang W."/>
            <person name="Zhang H."/>
        </authorList>
    </citation>
    <scope>NUCLEOTIDE SEQUENCE [LARGE SCALE GENOMIC DNA]</scope>
    <source>
        <strain evidence="3 4">DSM 15687</strain>
    </source>
</reference>
<feature type="region of interest" description="Disordered" evidence="2">
    <location>
        <begin position="539"/>
        <end position="562"/>
    </location>
</feature>
<organism evidence="3 4">
    <name type="scientific">Enterococcus ratti</name>
    <dbReference type="NCBI Taxonomy" id="150033"/>
    <lineage>
        <taxon>Bacteria</taxon>
        <taxon>Bacillati</taxon>
        <taxon>Bacillota</taxon>
        <taxon>Bacilli</taxon>
        <taxon>Lactobacillales</taxon>
        <taxon>Enterococcaceae</taxon>
        <taxon>Enterococcus</taxon>
    </lineage>
</organism>
<keyword evidence="1" id="KW-0175">Coiled coil</keyword>
<evidence type="ECO:0000256" key="1">
    <source>
        <dbReference type="SAM" id="Coils"/>
    </source>
</evidence>
<dbReference type="AlphaFoldDB" id="A0A1L8W7I9"/>
<feature type="compositionally biased region" description="Basic and acidic residues" evidence="2">
    <location>
        <begin position="548"/>
        <end position="562"/>
    </location>
</feature>
<evidence type="ECO:0000256" key="2">
    <source>
        <dbReference type="SAM" id="MobiDB-lite"/>
    </source>
</evidence>
<dbReference type="RefSeq" id="WP_071856371.1">
    <property type="nucleotide sequence ID" value="NZ_JXLB01000041.1"/>
</dbReference>
<evidence type="ECO:0000313" key="3">
    <source>
        <dbReference type="EMBL" id="OJG77029.1"/>
    </source>
</evidence>
<protein>
    <submittedName>
        <fullName evidence="3">Uncharacterized protein</fullName>
    </submittedName>
</protein>
<feature type="coiled-coil region" evidence="1">
    <location>
        <begin position="323"/>
        <end position="350"/>
    </location>
</feature>
<evidence type="ECO:0000313" key="4">
    <source>
        <dbReference type="Proteomes" id="UP000182152"/>
    </source>
</evidence>
<dbReference type="OrthoDB" id="2195212at2"/>
<accession>A0A1L8W7I9</accession>
<name>A0A1L8W7I9_9ENTE</name>
<proteinExistence type="predicted"/>